<dbReference type="GO" id="GO:0005789">
    <property type="term" value="C:endoplasmic reticulum membrane"/>
    <property type="evidence" value="ECO:0007669"/>
    <property type="project" value="UniProtKB-SubCell"/>
</dbReference>
<keyword evidence="11 27" id="KW-0732">Signal</keyword>
<gene>
    <name evidence="29" type="ORF">AXF42_Ash011293</name>
</gene>
<dbReference type="InterPro" id="IPR001611">
    <property type="entry name" value="Leu-rich_rpt"/>
</dbReference>
<evidence type="ECO:0000256" key="13">
    <source>
        <dbReference type="ARBA" id="ARBA00022741"/>
    </source>
</evidence>
<dbReference type="FunFam" id="1.10.510.10:FF:000358">
    <property type="entry name" value="Putative leucine-rich repeat receptor-like serine/threonine-protein kinase"/>
    <property type="match status" value="1"/>
</dbReference>
<evidence type="ECO:0000256" key="1">
    <source>
        <dbReference type="ARBA" id="ARBA00004251"/>
    </source>
</evidence>
<evidence type="ECO:0000256" key="3">
    <source>
        <dbReference type="ARBA" id="ARBA00008684"/>
    </source>
</evidence>
<feature type="domain" description="Protein kinase" evidence="28">
    <location>
        <begin position="735"/>
        <end position="1024"/>
    </location>
</feature>
<dbReference type="InterPro" id="IPR032675">
    <property type="entry name" value="LRR_dom_sf"/>
</dbReference>
<evidence type="ECO:0000256" key="20">
    <source>
        <dbReference type="ARBA" id="ARBA00047899"/>
    </source>
</evidence>
<dbReference type="STRING" id="1088818.A0A2I0AE30"/>
<evidence type="ECO:0000256" key="18">
    <source>
        <dbReference type="ARBA" id="ARBA00023170"/>
    </source>
</evidence>
<dbReference type="InterPro" id="IPR000719">
    <property type="entry name" value="Prot_kinase_dom"/>
</dbReference>
<evidence type="ECO:0000256" key="2">
    <source>
        <dbReference type="ARBA" id="ARBA00004389"/>
    </source>
</evidence>
<keyword evidence="19" id="KW-0325">Glycoprotein</keyword>
<dbReference type="GO" id="GO:0005524">
    <property type="term" value="F:ATP binding"/>
    <property type="evidence" value="ECO:0007669"/>
    <property type="project" value="UniProtKB-UniRule"/>
</dbReference>
<dbReference type="FunFam" id="3.80.10.10:FF:000275">
    <property type="entry name" value="Leucine-rich repeat receptor-like protein kinase"/>
    <property type="match status" value="1"/>
</dbReference>
<accession>A0A2I0AE30</accession>
<dbReference type="InterPro" id="IPR003591">
    <property type="entry name" value="Leu-rich_rpt_typical-subtyp"/>
</dbReference>
<dbReference type="InterPro" id="IPR013210">
    <property type="entry name" value="LRR_N_plant-typ"/>
</dbReference>
<dbReference type="GO" id="GO:0004674">
    <property type="term" value="F:protein serine/threonine kinase activity"/>
    <property type="evidence" value="ECO:0007669"/>
    <property type="project" value="UniProtKB-KW"/>
</dbReference>
<keyword evidence="9 29" id="KW-0808">Transferase</keyword>
<dbReference type="PROSITE" id="PS51450">
    <property type="entry name" value="LRR"/>
    <property type="match status" value="1"/>
</dbReference>
<dbReference type="EC" id="2.7.11.1" evidence="4"/>
<dbReference type="InterPro" id="IPR008271">
    <property type="entry name" value="Ser/Thr_kinase_AS"/>
</dbReference>
<dbReference type="Pfam" id="PF07714">
    <property type="entry name" value="PK_Tyr_Ser-Thr"/>
    <property type="match status" value="1"/>
</dbReference>
<evidence type="ECO:0000259" key="28">
    <source>
        <dbReference type="PROSITE" id="PS50011"/>
    </source>
</evidence>
<dbReference type="EMBL" id="KZ451988">
    <property type="protein sequence ID" value="PKA53814.1"/>
    <property type="molecule type" value="Genomic_DNA"/>
</dbReference>
<evidence type="ECO:0000256" key="22">
    <source>
        <dbReference type="ARBA" id="ARBA00054320"/>
    </source>
</evidence>
<comment type="function">
    <text evidence="23">The processed protein kinase Xa21 chain released by protein cleavage after X.oryzae pv. oryzae protein Ax21 detection translocates into the nucleus where it can bind and regulate WRKY62, a transcription factor. Confers resistance to the bacterial pathogen X.oryzae pv. oryzae (Xoo).</text>
</comment>
<dbReference type="PROSITE" id="PS00107">
    <property type="entry name" value="PROTEIN_KINASE_ATP"/>
    <property type="match status" value="1"/>
</dbReference>
<sequence length="1025" mass="113097">MTSANAHRSTFFFFFFFFFFVLIVFLSFSPLSQSFPSPPPSSHTNNSTDRHALLSFKSLLFDPTGALASWNDSVDFCRWPGVTCSGRRHPQRATGLELDALGLSGPISPAIGNLTFLRSLVLSYNNFSGPIPGEIGSLSQLVNLTLRRNSLSGEIPPSLTRCSNLQFINLRSNLLKGEIPRDLGLLSNLKGINLWGNQISGTIPETIGNISSLRYIDLGKNSLEGSIPESFGKLTNLLVLQLNTNKFTGEIPSSVFNLSSISDIYLGFNNMTGALPSFLFDQFPNLQSLILYSNNFYGPIPSSISNASYLYDIELFQNQFSGAIPSGLGNSPYLWWVELSDNQLEAEEDGHWRFMDSLTNCSNLNLLALEGNKLGGFLPSSLANLSPGMTTITIGRNRIAGTIPDEIGKIVNLTTLKAHENLLTGTLPSSMANLRQMRVLNLEGNKLSGQIPASIGKLVQLNQLILNSNEFNGTLPASLSNLVNLQTLDLSSNRFSGEIPPELLDLKSLSIEMDLSNNLLSGPLPAEVGGLTSLNWLSVSNNKLSGEIPSAIGDCRSLEYLYLHGNSFQGPIPQSLGNLRALRELDLSKNNLSHEIPNFLGRFMLLQILNLSYNELEGQIPGDIFLMKPTAVSLQENPRLCVRDGSSKLNLSKLNLSNISVCDDYSTSSSKRNHFTLAVKILIPFLAIAFCSSFIFFVFLAFRRRHLQKKLSFKPVEDQFIRASYSDLLKATNGFSESNLIGVGSFGSVFKGIMEPDQTLVAIKVLNLQQHGASRTFMAECEALRNIWHRNLVKILTACSSTDFKGNDFKALVMKFMRNGSLDQWLHHPDPSNSGSRKLNLKQRLNIAVDVASAIDYLHNDGHAAIIHRDLKPSNVLLNDDFCAHLSDFGLSKILAGDDESQTVSLGLKGTIGYVPPEYGMGRCSSTQGDVYSFGILLLELFTGKRPTDEMFKDGLSLREHVETSTPDHIVDIVDPNLLDNRVEEMEEEVKCIDSAIKIGLFCSLNEPRERMEIENRYDTYAIFS</sequence>
<keyword evidence="12" id="KW-0677">Repeat</keyword>
<dbReference type="SUPFAM" id="SSF52058">
    <property type="entry name" value="L domain-like"/>
    <property type="match status" value="2"/>
</dbReference>
<evidence type="ECO:0000313" key="29">
    <source>
        <dbReference type="EMBL" id="PKA53814.1"/>
    </source>
</evidence>
<dbReference type="OrthoDB" id="676979at2759"/>
<comment type="subcellular location">
    <subcellularLocation>
        <location evidence="1">Cell membrane</location>
        <topology evidence="1">Single-pass type I membrane protein</topology>
    </subcellularLocation>
    <subcellularLocation>
        <location evidence="2">Endoplasmic reticulum membrane</location>
        <topology evidence="2">Single-pass membrane protein</topology>
    </subcellularLocation>
</comment>
<dbReference type="GO" id="GO:0106310">
    <property type="term" value="F:protein serine kinase activity"/>
    <property type="evidence" value="ECO:0007669"/>
    <property type="project" value="RHEA"/>
</dbReference>
<protein>
    <recommendedName>
        <fullName evidence="24">Receptor kinase-like protein Xa21</fullName>
        <ecNumber evidence="4">2.7.11.1</ecNumber>
    </recommendedName>
</protein>
<feature type="binding site" evidence="25">
    <location>
        <position position="764"/>
    </location>
    <ligand>
        <name>ATP</name>
        <dbReference type="ChEBI" id="CHEBI:30616"/>
    </ligand>
</feature>
<keyword evidence="16 26" id="KW-1133">Transmembrane helix</keyword>
<dbReference type="FunFam" id="3.80.10.10:FF:000288">
    <property type="entry name" value="LRR receptor-like serine/threonine-protein kinase EFR"/>
    <property type="match status" value="1"/>
</dbReference>
<organism evidence="29 30">
    <name type="scientific">Apostasia shenzhenica</name>
    <dbReference type="NCBI Taxonomy" id="1088818"/>
    <lineage>
        <taxon>Eukaryota</taxon>
        <taxon>Viridiplantae</taxon>
        <taxon>Streptophyta</taxon>
        <taxon>Embryophyta</taxon>
        <taxon>Tracheophyta</taxon>
        <taxon>Spermatophyta</taxon>
        <taxon>Magnoliopsida</taxon>
        <taxon>Liliopsida</taxon>
        <taxon>Asparagales</taxon>
        <taxon>Orchidaceae</taxon>
        <taxon>Apostasioideae</taxon>
        <taxon>Apostasia</taxon>
    </lineage>
</organism>
<dbReference type="Gene3D" id="1.10.510.10">
    <property type="entry name" value="Transferase(Phosphotransferase) domain 1"/>
    <property type="match status" value="1"/>
</dbReference>
<keyword evidence="17 26" id="KW-0472">Membrane</keyword>
<keyword evidence="14 29" id="KW-0418">Kinase</keyword>
<evidence type="ECO:0000256" key="11">
    <source>
        <dbReference type="ARBA" id="ARBA00022729"/>
    </source>
</evidence>
<evidence type="ECO:0000256" key="7">
    <source>
        <dbReference type="ARBA" id="ARBA00022553"/>
    </source>
</evidence>
<dbReference type="FunFam" id="3.30.200.20:FF:000432">
    <property type="entry name" value="LRR receptor-like serine/threonine-protein kinase EFR"/>
    <property type="match status" value="1"/>
</dbReference>
<keyword evidence="10 26" id="KW-0812">Transmembrane</keyword>
<comment type="function">
    <text evidence="22">Receptor kinase that detects X.oryzae pv. oryzae protein Ax21 to promote innate immunity. Following X.oryzae pv. oryzae protein Ax21 detection, undergoes cleavage, releasing the processed protein kinase Xa21 chain.</text>
</comment>
<evidence type="ECO:0000256" key="27">
    <source>
        <dbReference type="SAM" id="SignalP"/>
    </source>
</evidence>
<evidence type="ECO:0000256" key="6">
    <source>
        <dbReference type="ARBA" id="ARBA00022527"/>
    </source>
</evidence>
<name>A0A2I0AE30_9ASPA</name>
<evidence type="ECO:0000256" key="14">
    <source>
        <dbReference type="ARBA" id="ARBA00022777"/>
    </source>
</evidence>
<comment type="similarity">
    <text evidence="3">Belongs to the protein kinase superfamily. Ser/Thr protein kinase family.</text>
</comment>
<evidence type="ECO:0000256" key="26">
    <source>
        <dbReference type="SAM" id="Phobius"/>
    </source>
</evidence>
<evidence type="ECO:0000313" key="30">
    <source>
        <dbReference type="Proteomes" id="UP000236161"/>
    </source>
</evidence>
<keyword evidence="30" id="KW-1185">Reference proteome</keyword>
<dbReference type="SMART" id="SM00369">
    <property type="entry name" value="LRR_TYP"/>
    <property type="match status" value="8"/>
</dbReference>
<feature type="transmembrane region" description="Helical" evidence="26">
    <location>
        <begin position="681"/>
        <end position="702"/>
    </location>
</feature>
<dbReference type="InterPro" id="IPR001245">
    <property type="entry name" value="Ser-Thr/Tyr_kinase_cat_dom"/>
</dbReference>
<dbReference type="Pfam" id="PF08263">
    <property type="entry name" value="LRRNT_2"/>
    <property type="match status" value="1"/>
</dbReference>
<keyword evidence="8" id="KW-0433">Leucine-rich repeat</keyword>
<dbReference type="AlphaFoldDB" id="A0A2I0AE30"/>
<comment type="catalytic activity">
    <reaction evidence="21">
        <text>L-seryl-[protein] + ATP = O-phospho-L-seryl-[protein] + ADP + H(+)</text>
        <dbReference type="Rhea" id="RHEA:17989"/>
        <dbReference type="Rhea" id="RHEA-COMP:9863"/>
        <dbReference type="Rhea" id="RHEA-COMP:11604"/>
        <dbReference type="ChEBI" id="CHEBI:15378"/>
        <dbReference type="ChEBI" id="CHEBI:29999"/>
        <dbReference type="ChEBI" id="CHEBI:30616"/>
        <dbReference type="ChEBI" id="CHEBI:83421"/>
        <dbReference type="ChEBI" id="CHEBI:456216"/>
        <dbReference type="EC" id="2.7.11.1"/>
    </reaction>
</comment>
<dbReference type="Gene3D" id="3.30.200.20">
    <property type="entry name" value="Phosphorylase Kinase, domain 1"/>
    <property type="match status" value="1"/>
</dbReference>
<evidence type="ECO:0000256" key="5">
    <source>
        <dbReference type="ARBA" id="ARBA00022475"/>
    </source>
</evidence>
<evidence type="ECO:0000256" key="24">
    <source>
        <dbReference type="ARBA" id="ARBA00072040"/>
    </source>
</evidence>
<dbReference type="InterPro" id="IPR051809">
    <property type="entry name" value="Plant_receptor-like_S/T_kinase"/>
</dbReference>
<keyword evidence="18 29" id="KW-0675">Receptor</keyword>
<evidence type="ECO:0000256" key="17">
    <source>
        <dbReference type="ARBA" id="ARBA00023136"/>
    </source>
</evidence>
<keyword evidence="13 25" id="KW-0547">Nucleotide-binding</keyword>
<evidence type="ECO:0000256" key="10">
    <source>
        <dbReference type="ARBA" id="ARBA00022692"/>
    </source>
</evidence>
<evidence type="ECO:0000256" key="21">
    <source>
        <dbReference type="ARBA" id="ARBA00048679"/>
    </source>
</evidence>
<dbReference type="InterPro" id="IPR011009">
    <property type="entry name" value="Kinase-like_dom_sf"/>
</dbReference>
<dbReference type="PANTHER" id="PTHR27008">
    <property type="entry name" value="OS04G0122200 PROTEIN"/>
    <property type="match status" value="1"/>
</dbReference>
<keyword evidence="6" id="KW-0723">Serine/threonine-protein kinase</keyword>
<keyword evidence="7" id="KW-0597">Phosphoprotein</keyword>
<feature type="signal peptide" evidence="27">
    <location>
        <begin position="1"/>
        <end position="34"/>
    </location>
</feature>
<reference evidence="29 30" key="1">
    <citation type="journal article" date="2017" name="Nature">
        <title>The Apostasia genome and the evolution of orchids.</title>
        <authorList>
            <person name="Zhang G.Q."/>
            <person name="Liu K.W."/>
            <person name="Li Z."/>
            <person name="Lohaus R."/>
            <person name="Hsiao Y.Y."/>
            <person name="Niu S.C."/>
            <person name="Wang J.Y."/>
            <person name="Lin Y.C."/>
            <person name="Xu Q."/>
            <person name="Chen L.J."/>
            <person name="Yoshida K."/>
            <person name="Fujiwara S."/>
            <person name="Wang Z.W."/>
            <person name="Zhang Y.Q."/>
            <person name="Mitsuda N."/>
            <person name="Wang M."/>
            <person name="Liu G.H."/>
            <person name="Pecoraro L."/>
            <person name="Huang H.X."/>
            <person name="Xiao X.J."/>
            <person name="Lin M."/>
            <person name="Wu X.Y."/>
            <person name="Wu W.L."/>
            <person name="Chen Y.Y."/>
            <person name="Chang S.B."/>
            <person name="Sakamoto S."/>
            <person name="Ohme-Takagi M."/>
            <person name="Yagi M."/>
            <person name="Zeng S.J."/>
            <person name="Shen C.Y."/>
            <person name="Yeh C.M."/>
            <person name="Luo Y.B."/>
            <person name="Tsai W.C."/>
            <person name="Van de Peer Y."/>
            <person name="Liu Z.J."/>
        </authorList>
    </citation>
    <scope>NUCLEOTIDE SEQUENCE [LARGE SCALE GENOMIC DNA]</scope>
    <source>
        <strain evidence="30">cv. Shenzhen</strain>
        <tissue evidence="29">Stem</tissue>
    </source>
</reference>
<keyword evidence="15 25" id="KW-0067">ATP-binding</keyword>
<evidence type="ECO:0000256" key="8">
    <source>
        <dbReference type="ARBA" id="ARBA00022614"/>
    </source>
</evidence>
<dbReference type="PROSITE" id="PS00108">
    <property type="entry name" value="PROTEIN_KINASE_ST"/>
    <property type="match status" value="1"/>
</dbReference>
<dbReference type="Pfam" id="PF13855">
    <property type="entry name" value="LRR_8"/>
    <property type="match status" value="1"/>
</dbReference>
<dbReference type="FunFam" id="3.80.10.10:FF:001158">
    <property type="entry name" value="Leucine-rich repeat protein kinase family protein"/>
    <property type="match status" value="1"/>
</dbReference>
<evidence type="ECO:0000256" key="12">
    <source>
        <dbReference type="ARBA" id="ARBA00022737"/>
    </source>
</evidence>
<evidence type="ECO:0000256" key="15">
    <source>
        <dbReference type="ARBA" id="ARBA00022840"/>
    </source>
</evidence>
<comment type="catalytic activity">
    <reaction evidence="20">
        <text>L-threonyl-[protein] + ATP = O-phospho-L-threonyl-[protein] + ADP + H(+)</text>
        <dbReference type="Rhea" id="RHEA:46608"/>
        <dbReference type="Rhea" id="RHEA-COMP:11060"/>
        <dbReference type="Rhea" id="RHEA-COMP:11605"/>
        <dbReference type="ChEBI" id="CHEBI:15378"/>
        <dbReference type="ChEBI" id="CHEBI:30013"/>
        <dbReference type="ChEBI" id="CHEBI:30616"/>
        <dbReference type="ChEBI" id="CHEBI:61977"/>
        <dbReference type="ChEBI" id="CHEBI:456216"/>
        <dbReference type="EC" id="2.7.11.1"/>
    </reaction>
</comment>
<feature type="chain" id="PRO_5014130580" description="Receptor kinase-like protein Xa21" evidence="27">
    <location>
        <begin position="35"/>
        <end position="1025"/>
    </location>
</feature>
<dbReference type="SUPFAM" id="SSF56112">
    <property type="entry name" value="Protein kinase-like (PK-like)"/>
    <property type="match status" value="1"/>
</dbReference>
<proteinExistence type="inferred from homology"/>
<evidence type="ECO:0000256" key="19">
    <source>
        <dbReference type="ARBA" id="ARBA00023180"/>
    </source>
</evidence>
<evidence type="ECO:0000256" key="25">
    <source>
        <dbReference type="PROSITE-ProRule" id="PRU10141"/>
    </source>
</evidence>
<dbReference type="PANTHER" id="PTHR27008:SF499">
    <property type="entry name" value="OS06G0581500 PROTEIN"/>
    <property type="match status" value="1"/>
</dbReference>
<dbReference type="Gene3D" id="3.80.10.10">
    <property type="entry name" value="Ribonuclease Inhibitor"/>
    <property type="match status" value="6"/>
</dbReference>
<dbReference type="GO" id="GO:0005886">
    <property type="term" value="C:plasma membrane"/>
    <property type="evidence" value="ECO:0007669"/>
    <property type="project" value="UniProtKB-SubCell"/>
</dbReference>
<dbReference type="SMART" id="SM00220">
    <property type="entry name" value="S_TKc"/>
    <property type="match status" value="1"/>
</dbReference>
<evidence type="ECO:0000256" key="9">
    <source>
        <dbReference type="ARBA" id="ARBA00022679"/>
    </source>
</evidence>
<dbReference type="Proteomes" id="UP000236161">
    <property type="component" value="Unassembled WGS sequence"/>
</dbReference>
<evidence type="ECO:0000256" key="4">
    <source>
        <dbReference type="ARBA" id="ARBA00012513"/>
    </source>
</evidence>
<evidence type="ECO:0000256" key="23">
    <source>
        <dbReference type="ARBA" id="ARBA00056628"/>
    </source>
</evidence>
<dbReference type="Pfam" id="PF00560">
    <property type="entry name" value="LRR_1"/>
    <property type="match status" value="9"/>
</dbReference>
<evidence type="ECO:0000256" key="16">
    <source>
        <dbReference type="ARBA" id="ARBA00022989"/>
    </source>
</evidence>
<dbReference type="PROSITE" id="PS50011">
    <property type="entry name" value="PROTEIN_KINASE_DOM"/>
    <property type="match status" value="1"/>
</dbReference>
<dbReference type="InterPro" id="IPR017441">
    <property type="entry name" value="Protein_kinase_ATP_BS"/>
</dbReference>
<keyword evidence="5" id="KW-1003">Cell membrane</keyword>